<dbReference type="RefSeq" id="XP_024744374.1">
    <property type="nucleotide sequence ID" value="XM_024886265.1"/>
</dbReference>
<organism evidence="2 3">
    <name type="scientific">Hyaloscypha bicolor E</name>
    <dbReference type="NCBI Taxonomy" id="1095630"/>
    <lineage>
        <taxon>Eukaryota</taxon>
        <taxon>Fungi</taxon>
        <taxon>Dikarya</taxon>
        <taxon>Ascomycota</taxon>
        <taxon>Pezizomycotina</taxon>
        <taxon>Leotiomycetes</taxon>
        <taxon>Helotiales</taxon>
        <taxon>Hyaloscyphaceae</taxon>
        <taxon>Hyaloscypha</taxon>
        <taxon>Hyaloscypha bicolor</taxon>
    </lineage>
</organism>
<dbReference type="AlphaFoldDB" id="A0A2J6TWR1"/>
<reference evidence="2 3" key="1">
    <citation type="submission" date="2016-04" db="EMBL/GenBank/DDBJ databases">
        <title>A degradative enzymes factory behind the ericoid mycorrhizal symbiosis.</title>
        <authorList>
            <consortium name="DOE Joint Genome Institute"/>
            <person name="Martino E."/>
            <person name="Morin E."/>
            <person name="Grelet G."/>
            <person name="Kuo A."/>
            <person name="Kohler A."/>
            <person name="Daghino S."/>
            <person name="Barry K."/>
            <person name="Choi C."/>
            <person name="Cichocki N."/>
            <person name="Clum A."/>
            <person name="Copeland A."/>
            <person name="Hainaut M."/>
            <person name="Haridas S."/>
            <person name="Labutti K."/>
            <person name="Lindquist E."/>
            <person name="Lipzen A."/>
            <person name="Khouja H.-R."/>
            <person name="Murat C."/>
            <person name="Ohm R."/>
            <person name="Olson A."/>
            <person name="Spatafora J."/>
            <person name="Veneault-Fourrey C."/>
            <person name="Henrissat B."/>
            <person name="Grigoriev I."/>
            <person name="Martin F."/>
            <person name="Perotto S."/>
        </authorList>
    </citation>
    <scope>NUCLEOTIDE SEQUENCE [LARGE SCALE GENOMIC DNA]</scope>
    <source>
        <strain evidence="2 3">E</strain>
    </source>
</reference>
<dbReference type="OrthoDB" id="3537171at2759"/>
<keyword evidence="3" id="KW-1185">Reference proteome</keyword>
<sequence>MSATRISYEASGNSIIRPSPSSHQNPRSQVKIQHLGAGCIVWLPSRGDDDRGIKCIRELCCSNQELQDGGYNHPVVVLKVSPNKFGDAVCSIVQVTSKERNNRFDRMRISQERPTQLPHGDNDGATELYLENGTMDKQSYVVLEHIFQVPASRLRSCSFRNGSCAYDSRLCAQSYTLLMGRLGLEPEDWVLTMHLKLGIANLGETQGRQFQSRTFRNRDGFVTQPLAQQSLRAGLAIPRPIQPVAATNLVFPSPYRYTEESRLLTNNTFSRMPRVYHQQSASRDSHYDTYSESRRFEQSERVPPPEHNSEHSIAFDLTVLLATGFVVWWLWSK</sequence>
<gene>
    <name evidence="2" type="ORF">K444DRAFT_658508</name>
</gene>
<name>A0A2J6TWR1_9HELO</name>
<dbReference type="GeneID" id="36594342"/>
<evidence type="ECO:0000256" key="1">
    <source>
        <dbReference type="SAM" id="MobiDB-lite"/>
    </source>
</evidence>
<dbReference type="Proteomes" id="UP000235371">
    <property type="component" value="Unassembled WGS sequence"/>
</dbReference>
<dbReference type="EMBL" id="KZ613740">
    <property type="protein sequence ID" value="PMD67470.1"/>
    <property type="molecule type" value="Genomic_DNA"/>
</dbReference>
<dbReference type="STRING" id="1095630.A0A2J6TWR1"/>
<feature type="compositionally biased region" description="Basic and acidic residues" evidence="1">
    <location>
        <begin position="283"/>
        <end position="309"/>
    </location>
</feature>
<proteinExistence type="predicted"/>
<dbReference type="InterPro" id="IPR011067">
    <property type="entry name" value="Plasmid_toxin/cell-grow_inhib"/>
</dbReference>
<evidence type="ECO:0000313" key="3">
    <source>
        <dbReference type="Proteomes" id="UP000235371"/>
    </source>
</evidence>
<dbReference type="Gene3D" id="2.30.30.110">
    <property type="match status" value="1"/>
</dbReference>
<protein>
    <submittedName>
        <fullName evidence="2">Uncharacterized protein</fullName>
    </submittedName>
</protein>
<accession>A0A2J6TWR1</accession>
<evidence type="ECO:0000313" key="2">
    <source>
        <dbReference type="EMBL" id="PMD67470.1"/>
    </source>
</evidence>
<feature type="region of interest" description="Disordered" evidence="1">
    <location>
        <begin position="277"/>
        <end position="309"/>
    </location>
</feature>
<feature type="region of interest" description="Disordered" evidence="1">
    <location>
        <begin position="1"/>
        <end position="27"/>
    </location>
</feature>
<dbReference type="InParanoid" id="A0A2J6TWR1"/>